<dbReference type="GO" id="GO:0004672">
    <property type="term" value="F:protein kinase activity"/>
    <property type="evidence" value="ECO:0007669"/>
    <property type="project" value="InterPro"/>
</dbReference>
<evidence type="ECO:0000313" key="3">
    <source>
        <dbReference type="EMBL" id="KAF3502741.1"/>
    </source>
</evidence>
<feature type="domain" description="Protein kinase" evidence="2">
    <location>
        <begin position="1"/>
        <end position="224"/>
    </location>
</feature>
<dbReference type="PROSITE" id="PS50011">
    <property type="entry name" value="PROTEIN_KINASE_DOM"/>
    <property type="match status" value="1"/>
</dbReference>
<dbReference type="PANTHER" id="PTHR11909">
    <property type="entry name" value="CASEIN KINASE-RELATED"/>
    <property type="match status" value="1"/>
</dbReference>
<accession>A0A8S9NKX0</accession>
<dbReference type="InterPro" id="IPR050235">
    <property type="entry name" value="CK1_Ser-Thr_kinase"/>
</dbReference>
<dbReference type="SUPFAM" id="SSF56112">
    <property type="entry name" value="Protein kinase-like (PK-like)"/>
    <property type="match status" value="1"/>
</dbReference>
<evidence type="ECO:0000313" key="4">
    <source>
        <dbReference type="Proteomes" id="UP000712600"/>
    </source>
</evidence>
<organism evidence="3 4">
    <name type="scientific">Brassica cretica</name>
    <name type="common">Mustard</name>
    <dbReference type="NCBI Taxonomy" id="69181"/>
    <lineage>
        <taxon>Eukaryota</taxon>
        <taxon>Viridiplantae</taxon>
        <taxon>Streptophyta</taxon>
        <taxon>Embryophyta</taxon>
        <taxon>Tracheophyta</taxon>
        <taxon>Spermatophyta</taxon>
        <taxon>Magnoliopsida</taxon>
        <taxon>eudicotyledons</taxon>
        <taxon>Gunneridae</taxon>
        <taxon>Pentapetalae</taxon>
        <taxon>rosids</taxon>
        <taxon>malvids</taxon>
        <taxon>Brassicales</taxon>
        <taxon>Brassicaceae</taxon>
        <taxon>Brassiceae</taxon>
        <taxon>Brassica</taxon>
    </lineage>
</organism>
<dbReference type="InterPro" id="IPR000719">
    <property type="entry name" value="Prot_kinase_dom"/>
</dbReference>
<dbReference type="Pfam" id="PF00069">
    <property type="entry name" value="Pkinase"/>
    <property type="match status" value="1"/>
</dbReference>
<evidence type="ECO:0000256" key="1">
    <source>
        <dbReference type="ARBA" id="ARBA00005926"/>
    </source>
</evidence>
<comment type="caution">
    <text evidence="3">The sequence shown here is derived from an EMBL/GenBank/DDBJ whole genome shotgun (WGS) entry which is preliminary data.</text>
</comment>
<dbReference type="Proteomes" id="UP000712600">
    <property type="component" value="Unassembled WGS sequence"/>
</dbReference>
<proteinExistence type="inferred from homology"/>
<reference evidence="3" key="1">
    <citation type="submission" date="2019-12" db="EMBL/GenBank/DDBJ databases">
        <title>Genome sequencing and annotation of Brassica cretica.</title>
        <authorList>
            <person name="Studholme D.J."/>
            <person name="Sarris P."/>
        </authorList>
    </citation>
    <scope>NUCLEOTIDE SEQUENCE</scope>
    <source>
        <strain evidence="3">PFS-109/04</strain>
        <tissue evidence="3">Leaf</tissue>
    </source>
</reference>
<gene>
    <name evidence="3" type="ORF">F2Q69_00045737</name>
</gene>
<name>A0A8S9NKX0_BRACR</name>
<evidence type="ECO:0000259" key="2">
    <source>
        <dbReference type="PROSITE" id="PS50011"/>
    </source>
</evidence>
<dbReference type="EMBL" id="QGKX02001621">
    <property type="protein sequence ID" value="KAF3502741.1"/>
    <property type="molecule type" value="Genomic_DNA"/>
</dbReference>
<dbReference type="InterPro" id="IPR011009">
    <property type="entry name" value="Kinase-like_dom_sf"/>
</dbReference>
<protein>
    <recommendedName>
        <fullName evidence="2">Protein kinase domain-containing protein</fullName>
    </recommendedName>
</protein>
<sequence>MIPKMRWYGVEMDQYNVLVMDLLGPSLEHLFSHCDKRFTLKTVFMLADQMINRLEFVHSKSYLHRDLKPRRADQVYIIDFGLAKKYRDGSTHRHIPYRENRSFIGTPSYRKSPVAGTQTRKDFGKEGFYFRRRVVQWLSDSLHLTVVIAARLGLMITDKPDYAYLKRLFRELFIRQGFEFDYVFDWTGSSSSRRLVWGGSSSRELPFSGVINSIDVLRINEGGT</sequence>
<dbReference type="AlphaFoldDB" id="A0A8S9NKX0"/>
<comment type="similarity">
    <text evidence="1">Belongs to the protein kinase superfamily. CK1 Ser/Thr protein kinase family. Casein kinase I subfamily.</text>
</comment>
<dbReference type="Gene3D" id="1.10.510.10">
    <property type="entry name" value="Transferase(Phosphotransferase) domain 1"/>
    <property type="match status" value="1"/>
</dbReference>
<dbReference type="GO" id="GO:0005524">
    <property type="term" value="F:ATP binding"/>
    <property type="evidence" value="ECO:0007669"/>
    <property type="project" value="InterPro"/>
</dbReference>